<evidence type="ECO:0000313" key="2">
    <source>
        <dbReference type="Proteomes" id="UP000308891"/>
    </source>
</evidence>
<accession>A0A4T0V111</accession>
<proteinExistence type="predicted"/>
<dbReference type="Proteomes" id="UP000308891">
    <property type="component" value="Unassembled WGS sequence"/>
</dbReference>
<name>A0A4T0V111_9NEIS</name>
<evidence type="ECO:0000313" key="1">
    <source>
        <dbReference type="EMBL" id="TIC85194.1"/>
    </source>
</evidence>
<sequence>MKTLRKELAKALHNAATKADQRIGKSLNDVPEYYMNVLIAEHVYDAFETYTFSLEDQLSDLAKDIGFALDDLDEAYRGNGRVDLVFRSKRSKKVKHIVEMKRTLAAPALRSDALRLAMLCAKAPNGHRMEKNFLVAIGHHSADTAAQRAQEMQDWLAKSDAELGKCIEVRFEPVDFGELVSTRGRGVDNPLVGGVWEFKYAAK</sequence>
<protein>
    <recommendedName>
        <fullName evidence="3">Restriction endonuclease</fullName>
    </recommendedName>
</protein>
<dbReference type="RefSeq" id="WP_136551642.1">
    <property type="nucleotide sequence ID" value="NZ_STGJ01000003.1"/>
</dbReference>
<comment type="caution">
    <text evidence="1">The sequence shown here is derived from an EMBL/GenBank/DDBJ whole genome shotgun (WGS) entry which is preliminary data.</text>
</comment>
<gene>
    <name evidence="1" type="ORF">E5K04_04120</name>
</gene>
<keyword evidence="2" id="KW-1185">Reference proteome</keyword>
<organism evidence="1 2">
    <name type="scientific">Crenobacter intestini</name>
    <dbReference type="NCBI Taxonomy" id="2563443"/>
    <lineage>
        <taxon>Bacteria</taxon>
        <taxon>Pseudomonadati</taxon>
        <taxon>Pseudomonadota</taxon>
        <taxon>Betaproteobacteria</taxon>
        <taxon>Neisseriales</taxon>
        <taxon>Neisseriaceae</taxon>
        <taxon>Crenobacter</taxon>
    </lineage>
</organism>
<evidence type="ECO:0008006" key="3">
    <source>
        <dbReference type="Google" id="ProtNLM"/>
    </source>
</evidence>
<dbReference type="AlphaFoldDB" id="A0A4T0V111"/>
<reference evidence="1 2" key="1">
    <citation type="submission" date="2019-04" db="EMBL/GenBank/DDBJ databases">
        <title>Crenobacter sp. nov.</title>
        <authorList>
            <person name="Shi S."/>
        </authorList>
    </citation>
    <scope>NUCLEOTIDE SEQUENCE [LARGE SCALE GENOMIC DNA]</scope>
    <source>
        <strain evidence="1 2">GY 70310</strain>
    </source>
</reference>
<dbReference type="EMBL" id="STGJ01000003">
    <property type="protein sequence ID" value="TIC85194.1"/>
    <property type="molecule type" value="Genomic_DNA"/>
</dbReference>